<keyword evidence="2" id="KW-1185">Reference proteome</keyword>
<evidence type="ECO:0000313" key="1">
    <source>
        <dbReference type="EMBL" id="ORY29404.1"/>
    </source>
</evidence>
<gene>
    <name evidence="1" type="ORF">LY90DRAFT_512894</name>
</gene>
<dbReference type="OrthoDB" id="10671719at2759"/>
<accession>A0A1Y2B3U1</accession>
<reference evidence="1 2" key="1">
    <citation type="submission" date="2016-08" db="EMBL/GenBank/DDBJ databases">
        <title>A Parts List for Fungal Cellulosomes Revealed by Comparative Genomics.</title>
        <authorList>
            <consortium name="DOE Joint Genome Institute"/>
            <person name="Haitjema C.H."/>
            <person name="Gilmore S.P."/>
            <person name="Henske J.K."/>
            <person name="Solomon K.V."/>
            <person name="De Groot R."/>
            <person name="Kuo A."/>
            <person name="Mondo S.J."/>
            <person name="Salamov A.A."/>
            <person name="Labutti K."/>
            <person name="Zhao Z."/>
            <person name="Chiniquy J."/>
            <person name="Barry K."/>
            <person name="Brewer H.M."/>
            <person name="Purvine S.O."/>
            <person name="Wright A.T."/>
            <person name="Boxma B."/>
            <person name="Van Alen T."/>
            <person name="Hackstein J.H."/>
            <person name="Baker S.E."/>
            <person name="Grigoriev I.V."/>
            <person name="O'Malley M.A."/>
        </authorList>
    </citation>
    <scope>NUCLEOTIDE SEQUENCE [LARGE SCALE GENOMIC DNA]</scope>
    <source>
        <strain evidence="1 2">G1</strain>
    </source>
</reference>
<comment type="caution">
    <text evidence="1">The sequence shown here is derived from an EMBL/GenBank/DDBJ whole genome shotgun (WGS) entry which is preliminary data.</text>
</comment>
<evidence type="ECO:0000313" key="2">
    <source>
        <dbReference type="Proteomes" id="UP000193920"/>
    </source>
</evidence>
<dbReference type="EMBL" id="MCOG01000180">
    <property type="protein sequence ID" value="ORY29404.1"/>
    <property type="molecule type" value="Genomic_DNA"/>
</dbReference>
<sequence length="548" mass="59066">MYSKKFFSCDTLKGSAFTSSDCEDTETTVTHCIGSDKKIYEVTNTETFACNTTPLAKNVYIFNVPEDTYTSLGASKPSDWDTDCTTKYYSDDAGTLATGECTSNWADNSFYQKNVGIKNVKVVSLTTEDDTDPLDSIAGRLVMYVCDAQKECKQTIGYIKMDYDTDNTLRSSYYKILATGGAIADAGSACDGSTNIGDVSGTRGVCLSVSGKSVEFSAPGDYLLDGTLAGGSIFTLPSSNGNNALVLTATSNVIYYNKAFTQTDYCVDNATKKIEVKTSQVCGTNNCEKYFSCTSGDCQDTTNESCTPQPTNNDCNLATSDAQNCDKGYYLADAGTTTLVDDGEEGDLYECKENEVTPAQIDCTNISETNKNIPLGYLINADYQHNSDYPIIECYLNQGTRKCKAVDVTDISCGTSGTNVATAGKIFSNDGKTTFKICLDGTNSGIKGGAALSYLMNASGTLGITAKADNFIVVNIDTAGNIKIELKDDVTTVNKYKFTNNNKKIITRDSTDKDTYCTVDPITLVDYKLNKCEDGVADGDLVYYYKSA</sequence>
<organism evidence="1 2">
    <name type="scientific">Neocallimastix californiae</name>
    <dbReference type="NCBI Taxonomy" id="1754190"/>
    <lineage>
        <taxon>Eukaryota</taxon>
        <taxon>Fungi</taxon>
        <taxon>Fungi incertae sedis</taxon>
        <taxon>Chytridiomycota</taxon>
        <taxon>Chytridiomycota incertae sedis</taxon>
        <taxon>Neocallimastigomycetes</taxon>
        <taxon>Neocallimastigales</taxon>
        <taxon>Neocallimastigaceae</taxon>
        <taxon>Neocallimastix</taxon>
    </lineage>
</organism>
<dbReference type="Proteomes" id="UP000193920">
    <property type="component" value="Unassembled WGS sequence"/>
</dbReference>
<proteinExistence type="predicted"/>
<dbReference type="AlphaFoldDB" id="A0A1Y2B3U1"/>
<name>A0A1Y2B3U1_9FUNG</name>
<protein>
    <submittedName>
        <fullName evidence="1">Uncharacterized protein</fullName>
    </submittedName>
</protein>